<dbReference type="AlphaFoldDB" id="A0A813LWQ9"/>
<comment type="caution">
    <text evidence="1">The sequence shown here is derived from an EMBL/GenBank/DDBJ whole genome shotgun (WGS) entry which is preliminary data.</text>
</comment>
<evidence type="ECO:0000313" key="1">
    <source>
        <dbReference type="EMBL" id="CAF0707507.1"/>
    </source>
</evidence>
<name>A0A813LWQ9_9BILA</name>
<gene>
    <name evidence="1" type="ORF">OXX778_LOCUS500</name>
</gene>
<organism evidence="1 2">
    <name type="scientific">Brachionus calyciflorus</name>
    <dbReference type="NCBI Taxonomy" id="104777"/>
    <lineage>
        <taxon>Eukaryota</taxon>
        <taxon>Metazoa</taxon>
        <taxon>Spiralia</taxon>
        <taxon>Gnathifera</taxon>
        <taxon>Rotifera</taxon>
        <taxon>Eurotatoria</taxon>
        <taxon>Monogononta</taxon>
        <taxon>Pseudotrocha</taxon>
        <taxon>Ploima</taxon>
        <taxon>Brachionidae</taxon>
        <taxon>Brachionus</taxon>
    </lineage>
</organism>
<evidence type="ECO:0000313" key="2">
    <source>
        <dbReference type="Proteomes" id="UP000663879"/>
    </source>
</evidence>
<protein>
    <submittedName>
        <fullName evidence="1">Uncharacterized protein</fullName>
    </submittedName>
</protein>
<dbReference type="OrthoDB" id="10487847at2759"/>
<dbReference type="EMBL" id="CAJNOC010000025">
    <property type="protein sequence ID" value="CAF0707507.1"/>
    <property type="molecule type" value="Genomic_DNA"/>
</dbReference>
<dbReference type="Proteomes" id="UP000663879">
    <property type="component" value="Unassembled WGS sequence"/>
</dbReference>
<sequence>MGNKFCQTVSFCNCLNPKDFDVEDNEDFVDLAPEYCKQLNKSQATYFKNYPLSEDKIFCITNESFSFELLNESKSIHIESTHLSETKQIYIDTDLIACPSPRDLRIDSNSLDSGFSSRHISPNPSNYQLEFFNSPNLVTSVFNIEDSMSNFYDFLFNTQSVMFETSLATDSLPKMLKNKFFEWSKSSLNRVKQTAMKFLFFKNLTQKSVKYQIESQLADSKQSKKANLVKKPFSILSLLTSGLNILNRLSMKHSKLTNKMTTVYDDQEMLVETANFSYSPLRQFLMRIYDINFF</sequence>
<proteinExistence type="predicted"/>
<reference evidence="1" key="1">
    <citation type="submission" date="2021-02" db="EMBL/GenBank/DDBJ databases">
        <authorList>
            <person name="Nowell W R."/>
        </authorList>
    </citation>
    <scope>NUCLEOTIDE SEQUENCE</scope>
    <source>
        <strain evidence="1">Ploen Becks lab</strain>
    </source>
</reference>
<accession>A0A813LWQ9</accession>
<keyword evidence="2" id="KW-1185">Reference proteome</keyword>